<dbReference type="AlphaFoldDB" id="A0AA43UDD2"/>
<comment type="caution">
    <text evidence="2">The sequence shown here is derived from an EMBL/GenBank/DDBJ whole genome shotgun (WGS) entry which is preliminary data.</text>
</comment>
<comment type="cofactor">
    <cofactor evidence="1">
        <name>Zn(2+)</name>
        <dbReference type="ChEBI" id="CHEBI:29105"/>
    </cofactor>
</comment>
<gene>
    <name evidence="2" type="ORF">Q4F26_05865</name>
</gene>
<dbReference type="Gene3D" id="3.40.630.10">
    <property type="entry name" value="Zn peptidases"/>
    <property type="match status" value="1"/>
</dbReference>
<accession>A0AA43UDD2</accession>
<sequence>MNLCNIELQLLYKVLSIPSYSEKEIRMREFLIEYARQKEYDYYIDEIGNVYMRKGFLSDEEYYPCITAHMDTVQTAHIALIEQNQYITLITEKRKDNKHIIYAEDLGLGGDDKAGIVIALSIMDKISTCKCVFFVEEEIGCRGSENVDLSWFGDVGYIMSFDSPESNCASWSCCGKLLFDRCFYETYLEELSSKFGLTKYVAHPYTDVMMLRMNTCLVCMNFGAGYYNFHTLWEYVVAEEMDNAVAMGIYLIERLDYKEYFLPYSPRSKSNEIDEEFEWFQETFK</sequence>
<protein>
    <submittedName>
        <fullName evidence="2">Uncharacterized protein</fullName>
    </submittedName>
</protein>
<evidence type="ECO:0000256" key="1">
    <source>
        <dbReference type="ARBA" id="ARBA00001947"/>
    </source>
</evidence>
<proteinExistence type="predicted"/>
<evidence type="ECO:0000313" key="3">
    <source>
        <dbReference type="Proteomes" id="UP001171751"/>
    </source>
</evidence>
<organism evidence="2 3">
    <name type="scientific">Atopococcus tabaci</name>
    <dbReference type="NCBI Taxonomy" id="269774"/>
    <lineage>
        <taxon>Bacteria</taxon>
        <taxon>Bacillati</taxon>
        <taxon>Bacillota</taxon>
        <taxon>Bacilli</taxon>
        <taxon>Lactobacillales</taxon>
        <taxon>Carnobacteriaceae</taxon>
        <taxon>Atopococcus</taxon>
    </lineage>
</organism>
<name>A0AA43UDD2_9LACT</name>
<dbReference type="EMBL" id="JAUNQW010000029">
    <property type="protein sequence ID" value="MDO5457858.1"/>
    <property type="molecule type" value="Genomic_DNA"/>
</dbReference>
<dbReference type="PANTHER" id="PTHR42994:SF2">
    <property type="entry name" value="PEPTIDASE"/>
    <property type="match status" value="1"/>
</dbReference>
<reference evidence="2" key="1">
    <citation type="submission" date="2023-07" db="EMBL/GenBank/DDBJ databases">
        <title>Between Cages and Wild: Unraveling the Impact of Captivity on Animal Microbiomes and Antimicrobial Resistance.</title>
        <authorList>
            <person name="Schmartz G.P."/>
            <person name="Rehner J."/>
            <person name="Schuff M.J."/>
            <person name="Becker S.L."/>
            <person name="Kravczyk M."/>
            <person name="Gurevich A."/>
            <person name="Francke R."/>
            <person name="Mueller R."/>
            <person name="Keller V."/>
            <person name="Keller A."/>
        </authorList>
    </citation>
    <scope>NUCLEOTIDE SEQUENCE</scope>
    <source>
        <strain evidence="2">S39M_St_73</strain>
    </source>
</reference>
<evidence type="ECO:0000313" key="2">
    <source>
        <dbReference type="EMBL" id="MDO5457858.1"/>
    </source>
</evidence>
<dbReference type="PANTHER" id="PTHR42994">
    <property type="entry name" value="PEPTIDASE T"/>
    <property type="match status" value="1"/>
</dbReference>
<dbReference type="SUPFAM" id="SSF53187">
    <property type="entry name" value="Zn-dependent exopeptidases"/>
    <property type="match status" value="1"/>
</dbReference>
<dbReference type="Proteomes" id="UP001171751">
    <property type="component" value="Unassembled WGS sequence"/>
</dbReference>
<keyword evidence="3" id="KW-1185">Reference proteome</keyword>